<name>A0A239FXI6_9ACTN</name>
<organism evidence="2 3">
    <name type="scientific">Actinacidiphila glaucinigra</name>
    <dbReference type="NCBI Taxonomy" id="235986"/>
    <lineage>
        <taxon>Bacteria</taxon>
        <taxon>Bacillati</taxon>
        <taxon>Actinomycetota</taxon>
        <taxon>Actinomycetes</taxon>
        <taxon>Kitasatosporales</taxon>
        <taxon>Streptomycetaceae</taxon>
        <taxon>Actinacidiphila</taxon>
    </lineage>
</organism>
<protein>
    <submittedName>
        <fullName evidence="2">Uncharacterized protein</fullName>
    </submittedName>
</protein>
<keyword evidence="3" id="KW-1185">Reference proteome</keyword>
<dbReference type="AlphaFoldDB" id="A0A239FXI6"/>
<proteinExistence type="predicted"/>
<evidence type="ECO:0000313" key="3">
    <source>
        <dbReference type="Proteomes" id="UP000198280"/>
    </source>
</evidence>
<gene>
    <name evidence="2" type="ORF">SAMN05216252_10798</name>
</gene>
<feature type="compositionally biased region" description="Gly residues" evidence="1">
    <location>
        <begin position="213"/>
        <end position="226"/>
    </location>
</feature>
<evidence type="ECO:0000313" key="2">
    <source>
        <dbReference type="EMBL" id="SNS60923.1"/>
    </source>
</evidence>
<sequence>MIAAMADSLPLPAEAPSHPDPGALDPTEVIPRPQPVEAGEASEVRVISGEVVGGRHRGQRRGPGRSSVGTAVLTATGAVAGLSMLMPHGGSGNVAEAAQEPVSAVPDGVVEDTMVPTAAGAAVAAETPESGVAAVTKSASKGTGTGTPTNTGTGSGTRDTARTDTPDGPPAPGRHARVSGNWDSEDWQEAVARAVAAHRSGEQGHLGGRHRSGGGSGWNGGSGGDRWGGDRQGDWSRGD</sequence>
<feature type="region of interest" description="Disordered" evidence="1">
    <location>
        <begin position="122"/>
        <end position="239"/>
    </location>
</feature>
<feature type="compositionally biased region" description="Basic and acidic residues" evidence="1">
    <location>
        <begin position="227"/>
        <end position="239"/>
    </location>
</feature>
<evidence type="ECO:0000256" key="1">
    <source>
        <dbReference type="SAM" id="MobiDB-lite"/>
    </source>
</evidence>
<dbReference type="Proteomes" id="UP000198280">
    <property type="component" value="Unassembled WGS sequence"/>
</dbReference>
<feature type="region of interest" description="Disordered" evidence="1">
    <location>
        <begin position="1"/>
        <end position="41"/>
    </location>
</feature>
<reference evidence="2 3" key="1">
    <citation type="submission" date="2017-06" db="EMBL/GenBank/DDBJ databases">
        <authorList>
            <person name="Kim H.J."/>
            <person name="Triplett B.A."/>
        </authorList>
    </citation>
    <scope>NUCLEOTIDE SEQUENCE [LARGE SCALE GENOMIC DNA]</scope>
    <source>
        <strain evidence="2 3">CGMCC 4.1858</strain>
    </source>
</reference>
<accession>A0A239FXI6</accession>
<dbReference type="EMBL" id="FZOF01000007">
    <property type="protein sequence ID" value="SNS60923.1"/>
    <property type="molecule type" value="Genomic_DNA"/>
</dbReference>